<organism evidence="2 3">
    <name type="scientific">Streptomyces glaucescens</name>
    <dbReference type="NCBI Taxonomy" id="1907"/>
    <lineage>
        <taxon>Bacteria</taxon>
        <taxon>Bacillati</taxon>
        <taxon>Actinomycetota</taxon>
        <taxon>Actinomycetes</taxon>
        <taxon>Kitasatosporales</taxon>
        <taxon>Streptomycetaceae</taxon>
        <taxon>Streptomyces</taxon>
    </lineage>
</organism>
<evidence type="ECO:0000256" key="1">
    <source>
        <dbReference type="SAM" id="MobiDB-lite"/>
    </source>
</evidence>
<dbReference type="Proteomes" id="UP000029482">
    <property type="component" value="Chromosome"/>
</dbReference>
<evidence type="ECO:0000313" key="3">
    <source>
        <dbReference type="Proteomes" id="UP000029482"/>
    </source>
</evidence>
<evidence type="ECO:0000313" key="2">
    <source>
        <dbReference type="EMBL" id="AIR96177.1"/>
    </source>
</evidence>
<feature type="compositionally biased region" description="Pro residues" evidence="1">
    <location>
        <begin position="1"/>
        <end position="10"/>
    </location>
</feature>
<dbReference type="STRING" id="1907.SGLAU_00745"/>
<name>A0A089WXM4_STRGA</name>
<proteinExistence type="predicted"/>
<dbReference type="HOGENOM" id="CLU_434073_0_0_11"/>
<keyword evidence="3" id="KW-1185">Reference proteome</keyword>
<dbReference type="AlphaFoldDB" id="A0A089WXM4"/>
<dbReference type="eggNOG" id="ENOG5032PAD">
    <property type="taxonomic scope" value="Bacteria"/>
</dbReference>
<dbReference type="EMBL" id="CP009438">
    <property type="protein sequence ID" value="AIR96177.1"/>
    <property type="molecule type" value="Genomic_DNA"/>
</dbReference>
<accession>A0A089WXM4</accession>
<gene>
    <name evidence="2" type="ORF">SGLAU_00745</name>
</gene>
<sequence>MTTPPAPGTLPPDVRAGGDTTAARVTGNTTGGAAGAAREPALPRLRPDVAVTPLRAGLHLRGRRGSVTFEGSTALPALWRLLEGPLRTGDAAELDRRAAPGTTVRDALDTLVERLRDHDLVVSAPTGRAADWVAASAGRPADTAAALAAARVEVASAAAGGPLAEAVSRALSDAGVAWSHAADPALPEDVVLLCEAGGGRRAVAVAVRGGRAYVTAPGSPEQVSSDAAALTAHRPPEPADADFPATLAAHRPPESADADFSTALAAHRPPEPADAGFPASFVALLGGSAAQRLLCALGGLPDPASEGDDPRLVPGLPAVLVADARPPRADYRSWLGPHLIDADRRTRPEPARSLAEVLTRVAALTDELVGVLPGPAPGALRQSPVPLALCELPEGAVLAGAARLDLARLEAFCRAAELRPAGPGAGRVTVGANPAHALGRALREAAAEALPAAGAVLPEAHWREHPQAGHWWTALTGRLGTPARLEVRRLADGEEAYRAVVRGGTDPAAHGPVLGDAVEATPGDAAAFAALSAAAAAGSAAQGLVVGHLCRANGAVAALAAADARTAPWEDRGWTNGWLADLALREAALQAVLRRLTGLRVREPGEAAPALVARLRAFGFSVLYGRGEGR</sequence>
<dbReference type="KEGG" id="sgu:SGLAU_00745"/>
<dbReference type="RefSeq" id="WP_052413540.1">
    <property type="nucleotide sequence ID" value="NZ_CP009438.1"/>
</dbReference>
<reference evidence="3" key="1">
    <citation type="journal article" date="2015" name="J. Biotechnol.">
        <title>Complete genome sequence of the actinobacterium Streptomyces glaucescens GLA.O (DSM 40922) consisting of a linear chromosome and one linear plasmid.</title>
        <authorList>
            <person name="Ortseifen V."/>
            <person name="Winkler A."/>
            <person name="Albersmeier A."/>
            <person name="Wendler S."/>
            <person name="Puhler A."/>
            <person name="Kalinowski J."/>
            <person name="Ruckert C."/>
        </authorList>
    </citation>
    <scope>NUCLEOTIDE SEQUENCE [LARGE SCALE GENOMIC DNA]</scope>
    <source>
        <strain evidence="3">DSM 40922 / GLA O</strain>
    </source>
</reference>
<dbReference type="OrthoDB" id="3417006at2"/>
<feature type="region of interest" description="Disordered" evidence="1">
    <location>
        <begin position="1"/>
        <end position="40"/>
    </location>
</feature>
<protein>
    <submittedName>
        <fullName evidence="2">Putative thiopeptide-lantipeptide biosynthesis related protein</fullName>
    </submittedName>
</protein>